<comment type="caution">
    <text evidence="4">The sequence shown here is derived from an EMBL/GenBank/DDBJ whole genome shotgun (WGS) entry which is preliminary data.</text>
</comment>
<evidence type="ECO:0000256" key="3">
    <source>
        <dbReference type="RuleBase" id="RU368051"/>
    </source>
</evidence>
<comment type="similarity">
    <text evidence="1 3">Belongs to the UPF0165 family.</text>
</comment>
<dbReference type="InterPro" id="IPR024069">
    <property type="entry name" value="AF2212-like_dom_sf"/>
</dbReference>
<dbReference type="Gene3D" id="4.10.1150.10">
    <property type="entry name" value="AF2212/PG0164-like"/>
    <property type="match status" value="1"/>
</dbReference>
<evidence type="ECO:0000313" key="5">
    <source>
        <dbReference type="Proteomes" id="UP000291213"/>
    </source>
</evidence>
<dbReference type="EMBL" id="BDMD01000141">
    <property type="protein sequence ID" value="GBF09937.1"/>
    <property type="molecule type" value="Genomic_DNA"/>
</dbReference>
<evidence type="ECO:0000256" key="2">
    <source>
        <dbReference type="ARBA" id="ARBA00022649"/>
    </source>
</evidence>
<dbReference type="Pfam" id="PF01954">
    <property type="entry name" value="AF2212-like"/>
    <property type="match status" value="1"/>
</dbReference>
<name>A0A401HBY2_AERPX</name>
<organism evidence="4 5">
    <name type="scientific">Aeropyrum pernix</name>
    <dbReference type="NCBI Taxonomy" id="56636"/>
    <lineage>
        <taxon>Archaea</taxon>
        <taxon>Thermoproteota</taxon>
        <taxon>Thermoprotei</taxon>
        <taxon>Desulfurococcales</taxon>
        <taxon>Desulfurococcaceae</taxon>
        <taxon>Aeropyrum</taxon>
    </lineage>
</organism>
<reference evidence="4 5" key="1">
    <citation type="submission" date="2017-02" db="EMBL/GenBank/DDBJ databases">
        <title>isolation and characterization of a novel temperate virus Aeropyrum globular virus 1 infecting hyperthermophilic archaeon Aeropyrum.</title>
        <authorList>
            <person name="Yumiya M."/>
            <person name="Yoshida T."/>
            <person name="Sako Y."/>
        </authorList>
    </citation>
    <scope>NUCLEOTIDE SEQUENCE [LARGE SCALE GENOMIC DNA]</scope>
    <source>
        <strain evidence="4 5">YK1-12-2013</strain>
    </source>
</reference>
<dbReference type="AlphaFoldDB" id="A0A401HBY2"/>
<dbReference type="SUPFAM" id="SSF141694">
    <property type="entry name" value="AF2212/PG0164-like"/>
    <property type="match status" value="1"/>
</dbReference>
<keyword evidence="2 3" id="KW-1277">Toxin-antitoxin system</keyword>
<dbReference type="InterPro" id="IPR008203">
    <property type="entry name" value="AF2212-like"/>
</dbReference>
<sequence>MSSRVKVVRARYEKGVLRPLEPLELSEGEEVLVRIERLKEKEKIVEEFYGKRGPAPKELLDEFMLEAEAQ</sequence>
<protein>
    <recommendedName>
        <fullName evidence="3">Antitoxin</fullName>
    </recommendedName>
</protein>
<accession>A0A401HBY2</accession>
<evidence type="ECO:0000256" key="1">
    <source>
        <dbReference type="ARBA" id="ARBA00006615"/>
    </source>
</evidence>
<dbReference type="Proteomes" id="UP000291213">
    <property type="component" value="Unassembled WGS sequence"/>
</dbReference>
<comment type="function">
    <text evidence="3">Antitoxin component of a type II toxin-antitoxin (TA) system.</text>
</comment>
<proteinExistence type="inferred from homology"/>
<evidence type="ECO:0000313" key="4">
    <source>
        <dbReference type="EMBL" id="GBF09937.1"/>
    </source>
</evidence>
<gene>
    <name evidence="4" type="ORF">apy_16620</name>
</gene>
<dbReference type="RefSeq" id="WP_131160832.1">
    <property type="nucleotide sequence ID" value="NZ_BDMD01000141.1"/>
</dbReference>